<evidence type="ECO:0000313" key="14">
    <source>
        <dbReference type="Proteomes" id="UP000750334"/>
    </source>
</evidence>
<comment type="similarity">
    <text evidence="2 10">Belongs to the glycosyl hydrolase 5 (cellulase A) family.</text>
</comment>
<evidence type="ECO:0000256" key="4">
    <source>
        <dbReference type="ARBA" id="ARBA00022729"/>
    </source>
</evidence>
<dbReference type="GO" id="GO:0009251">
    <property type="term" value="P:glucan catabolic process"/>
    <property type="evidence" value="ECO:0007669"/>
    <property type="project" value="TreeGrafter"/>
</dbReference>
<dbReference type="EMBL" id="PUHR01000266">
    <property type="protein sequence ID" value="KAG0656199.1"/>
    <property type="molecule type" value="Genomic_DNA"/>
</dbReference>
<dbReference type="Pfam" id="PF00150">
    <property type="entry name" value="Cellulase"/>
    <property type="match status" value="1"/>
</dbReference>
<dbReference type="SUPFAM" id="SSF51445">
    <property type="entry name" value="(Trans)glycosidases"/>
    <property type="match status" value="1"/>
</dbReference>
<dbReference type="EC" id="3.2.1.58" evidence="9"/>
<keyword evidence="5 10" id="KW-0378">Hydrolase</keyword>
<keyword evidence="4 11" id="KW-0732">Signal</keyword>
<dbReference type="InterPro" id="IPR001547">
    <property type="entry name" value="Glyco_hydro_5"/>
</dbReference>
<evidence type="ECO:0000256" key="1">
    <source>
        <dbReference type="ARBA" id="ARBA00004613"/>
    </source>
</evidence>
<proteinExistence type="inferred from homology"/>
<reference evidence="13 14" key="1">
    <citation type="submission" date="2020-11" db="EMBL/GenBank/DDBJ databases">
        <title>Kefir isolates.</title>
        <authorList>
            <person name="Marcisauskas S."/>
            <person name="Kim Y."/>
            <person name="Blasche S."/>
        </authorList>
    </citation>
    <scope>NUCLEOTIDE SEQUENCE [LARGE SCALE GENOMIC DNA]</scope>
    <source>
        <strain evidence="13 14">OG2</strain>
    </source>
</reference>
<evidence type="ECO:0000256" key="2">
    <source>
        <dbReference type="ARBA" id="ARBA00005641"/>
    </source>
</evidence>
<dbReference type="GO" id="GO:0004338">
    <property type="term" value="F:glucan exo-1,3-beta-glucosidase activity"/>
    <property type="evidence" value="ECO:0007669"/>
    <property type="project" value="UniProtKB-EC"/>
</dbReference>
<accession>A0A9P6VVL8</accession>
<dbReference type="GO" id="GO:0071555">
    <property type="term" value="P:cell wall organization"/>
    <property type="evidence" value="ECO:0007669"/>
    <property type="project" value="UniProtKB-KW"/>
</dbReference>
<comment type="subcellular location">
    <subcellularLocation>
        <location evidence="1">Secreted</location>
    </subcellularLocation>
</comment>
<evidence type="ECO:0000256" key="11">
    <source>
        <dbReference type="SAM" id="SignalP"/>
    </source>
</evidence>
<evidence type="ECO:0000259" key="12">
    <source>
        <dbReference type="Pfam" id="PF00150"/>
    </source>
</evidence>
<dbReference type="GO" id="GO:0009986">
    <property type="term" value="C:cell surface"/>
    <property type="evidence" value="ECO:0007669"/>
    <property type="project" value="TreeGrafter"/>
</dbReference>
<dbReference type="InterPro" id="IPR018087">
    <property type="entry name" value="Glyco_hydro_5_CS"/>
</dbReference>
<protein>
    <recommendedName>
        <fullName evidence="9">glucan 1,3-beta-glucosidase</fullName>
        <ecNumber evidence="9">3.2.1.58</ecNumber>
    </recommendedName>
</protein>
<dbReference type="AlphaFoldDB" id="A0A9P6VVL8"/>
<evidence type="ECO:0000256" key="3">
    <source>
        <dbReference type="ARBA" id="ARBA00022525"/>
    </source>
</evidence>
<dbReference type="FunFam" id="3.20.20.80:FF:000033">
    <property type="entry name" value="Glucan 1,3-beta-glucosidase A"/>
    <property type="match status" value="1"/>
</dbReference>
<evidence type="ECO:0000313" key="13">
    <source>
        <dbReference type="EMBL" id="KAG0656199.1"/>
    </source>
</evidence>
<gene>
    <name evidence="13" type="primary">EXG1</name>
    <name evidence="13" type="ORF">C6P45_002752</name>
</gene>
<keyword evidence="6 10" id="KW-0326">Glycosidase</keyword>
<evidence type="ECO:0000256" key="6">
    <source>
        <dbReference type="ARBA" id="ARBA00023295"/>
    </source>
</evidence>
<dbReference type="InterPro" id="IPR017853">
    <property type="entry name" value="GH"/>
</dbReference>
<evidence type="ECO:0000256" key="9">
    <source>
        <dbReference type="ARBA" id="ARBA00038929"/>
    </source>
</evidence>
<dbReference type="GO" id="GO:0005576">
    <property type="term" value="C:extracellular region"/>
    <property type="evidence" value="ECO:0007669"/>
    <property type="project" value="UniProtKB-SubCell"/>
</dbReference>
<feature type="chain" id="PRO_5040260270" description="glucan 1,3-beta-glucosidase" evidence="11">
    <location>
        <begin position="19"/>
        <end position="447"/>
    </location>
</feature>
<organism evidence="13 14">
    <name type="scientific">Maudiozyma exigua</name>
    <name type="common">Yeast</name>
    <name type="synonym">Kazachstania exigua</name>
    <dbReference type="NCBI Taxonomy" id="34358"/>
    <lineage>
        <taxon>Eukaryota</taxon>
        <taxon>Fungi</taxon>
        <taxon>Dikarya</taxon>
        <taxon>Ascomycota</taxon>
        <taxon>Saccharomycotina</taxon>
        <taxon>Saccharomycetes</taxon>
        <taxon>Saccharomycetales</taxon>
        <taxon>Saccharomycetaceae</taxon>
        <taxon>Maudiozyma</taxon>
    </lineage>
</organism>
<name>A0A9P6VVL8_MAUEX</name>
<dbReference type="GO" id="GO:0009277">
    <property type="term" value="C:fungal-type cell wall"/>
    <property type="evidence" value="ECO:0007669"/>
    <property type="project" value="UniProtKB-ARBA"/>
</dbReference>
<dbReference type="Gene3D" id="3.20.20.80">
    <property type="entry name" value="Glycosidases"/>
    <property type="match status" value="1"/>
</dbReference>
<dbReference type="PROSITE" id="PS00659">
    <property type="entry name" value="GLYCOSYL_HYDROL_F5"/>
    <property type="match status" value="1"/>
</dbReference>
<feature type="signal peptide" evidence="11">
    <location>
        <begin position="1"/>
        <end position="18"/>
    </location>
</feature>
<comment type="catalytic activity">
    <reaction evidence="8">
        <text>Successive hydrolysis of beta-D-glucose units from the non-reducing ends of (1-&gt;3)-beta-D-glucans, releasing alpha-glucose.</text>
        <dbReference type="EC" id="3.2.1.58"/>
    </reaction>
</comment>
<dbReference type="OrthoDB" id="62120at2759"/>
<evidence type="ECO:0000256" key="8">
    <source>
        <dbReference type="ARBA" id="ARBA00036824"/>
    </source>
</evidence>
<dbReference type="PANTHER" id="PTHR31297">
    <property type="entry name" value="GLUCAN ENDO-1,6-BETA-GLUCOSIDASE B"/>
    <property type="match status" value="1"/>
</dbReference>
<feature type="domain" description="Glycoside hydrolase family 5" evidence="12">
    <location>
        <begin position="100"/>
        <end position="270"/>
    </location>
</feature>
<keyword evidence="14" id="KW-1185">Reference proteome</keyword>
<keyword evidence="3" id="KW-0964">Secreted</keyword>
<dbReference type="PANTHER" id="PTHR31297:SF1">
    <property type="entry name" value="GLUCAN 1,3-BETA-GLUCOSIDASE I_II-RELATED"/>
    <property type="match status" value="1"/>
</dbReference>
<dbReference type="Proteomes" id="UP000750334">
    <property type="component" value="Unassembled WGS sequence"/>
</dbReference>
<dbReference type="InterPro" id="IPR050386">
    <property type="entry name" value="Glycosyl_hydrolase_5"/>
</dbReference>
<evidence type="ECO:0000256" key="10">
    <source>
        <dbReference type="RuleBase" id="RU361153"/>
    </source>
</evidence>
<evidence type="ECO:0000256" key="7">
    <source>
        <dbReference type="ARBA" id="ARBA00023316"/>
    </source>
</evidence>
<comment type="caution">
    <text evidence="13">The sequence shown here is derived from an EMBL/GenBank/DDBJ whole genome shotgun (WGS) entry which is preliminary data.</text>
</comment>
<sequence>MKLTYLTSLISSFSLAQAIAVPQPKDLTSLQFPTTNKQDLLKRYYDYDHYEEPIRGVNIGGWLVLEPYITPSLFEEFRTNPANDDGIPVDEYHYWSYLGKDEAMTRLTSHWDNFYTEQDFIDIKNAGFNLVRIPIGYWAFDTLPNDPYVSGWQQLYLDKAINWCRANGLKVWVDLHGAAGSQNGFDNSGLRDSIDFLQDENLQLTMNVLEKVLDKYSQDEFLDTVIGIELINEPLGPSIDMDKYKNEYLIPAYTYLRETLGRDQNIIIHDAFEPFNYWDSFMTLEDGDHYGITLDHHHYQVFSSGELQRSWDERLGVTCSWGQGATSEYHWTVAGEFSAALTDCAKWLNGVGIGARYDGSFYKNGVSSYYIGSCQDNENVSTWSDERKQDTRKYIEAQFDAFEMRGGWIIWCYKTETSVEWGVNQLIANGLFPQPLTDRQYPGQCNA</sequence>
<evidence type="ECO:0000256" key="5">
    <source>
        <dbReference type="ARBA" id="ARBA00022801"/>
    </source>
</evidence>
<keyword evidence="7" id="KW-0961">Cell wall biogenesis/degradation</keyword>